<organism evidence="1 2">
    <name type="scientific">Agrobacterium pusense</name>
    <dbReference type="NCBI Taxonomy" id="648995"/>
    <lineage>
        <taxon>Bacteria</taxon>
        <taxon>Pseudomonadati</taxon>
        <taxon>Pseudomonadota</taxon>
        <taxon>Alphaproteobacteria</taxon>
        <taxon>Hyphomicrobiales</taxon>
        <taxon>Rhizobiaceae</taxon>
        <taxon>Rhizobium/Agrobacterium group</taxon>
        <taxon>Agrobacterium</taxon>
    </lineage>
</organism>
<evidence type="ECO:0000313" key="2">
    <source>
        <dbReference type="Proteomes" id="UP000016944"/>
    </source>
</evidence>
<reference evidence="1 2" key="1">
    <citation type="journal article" date="2013" name="Genome Announc.">
        <title>Complete Genome Sequence of the Sesbania Symbiont and Rice Growth-Promoting Endophyte Rhizobium sp. Strain IRBG74.</title>
        <authorList>
            <person name="Crook M.B."/>
            <person name="Mitra S."/>
            <person name="Ane J.M."/>
            <person name="Sadowsky M.J."/>
            <person name="Gyaneshwar P."/>
        </authorList>
    </citation>
    <scope>NUCLEOTIDE SEQUENCE [LARGE SCALE GENOMIC DNA]</scope>
    <source>
        <strain evidence="1 2">IRBG74</strain>
        <plasmid evidence="2">IRBL74_p</plasmid>
    </source>
</reference>
<name>U4Q4N4_9HYPH</name>
<geneLocation type="plasmid" evidence="1 2">
    <name>IRBL74_p</name>
</geneLocation>
<dbReference type="Proteomes" id="UP000016944">
    <property type="component" value="Plasmid IRBL74_p"/>
</dbReference>
<gene>
    <name evidence="1" type="ORF">BN877_p0483</name>
</gene>
<dbReference type="EMBL" id="HG518324">
    <property type="protein sequence ID" value="CDI12203.1"/>
    <property type="molecule type" value="Genomic_DNA"/>
</dbReference>
<dbReference type="AlphaFoldDB" id="U4Q4N4"/>
<dbReference type="KEGG" id="rir:BN877_p0483"/>
<sequence length="63" mass="7038">MSSIKHDTWSPAVRLKAGKNELIPNGFGDLGNGVVSFHFISAIRRRSHYRTLCGGTMIEDRHV</sequence>
<proteinExistence type="predicted"/>
<evidence type="ECO:0000313" key="1">
    <source>
        <dbReference type="EMBL" id="CDI12203.1"/>
    </source>
</evidence>
<protein>
    <submittedName>
        <fullName evidence="1">Uncharacterized protein</fullName>
    </submittedName>
</protein>
<dbReference type="HOGENOM" id="CLU_2882894_0_0_5"/>
<accession>U4Q4N4</accession>
<keyword evidence="1" id="KW-0614">Plasmid</keyword>